<proteinExistence type="predicted"/>
<sequence length="347" mass="38468">MKKTTKPIVDDKKEEAVTIRAVSGDEEGRKRVEKTEVNTHKIDTLKYVEKKLMDKGVLRMDRHPADGIGIGKPPPKSGHGGKYTWEGPDDIAESELSEVPPAIDEKDPNYVDEEEEEKILKGEKSEVAGLVVGVVEVPKVVEEKEGVARIEVDPRLNNPETSQQKMKKTTKPIVDDKKEEAVTIRAVSGDEEGRKRVEKTEVNTHKIDTLKYVEKKLMDKGVLRMDRHPADGIGIGKPPPKSGHGGKYTWEGPDDIAESELSEVPPAIDEKDPNYVDEEEEEKILKGEKSEVAGLVVGVVEVPKVVEEKKGVARIEVDPHLNGWAGLLCSEPFLFAKREGKKYSSCS</sequence>
<gene>
    <name evidence="2" type="ORF">CFP56_000455</name>
</gene>
<feature type="region of interest" description="Disordered" evidence="1">
    <location>
        <begin position="63"/>
        <end position="118"/>
    </location>
</feature>
<name>A0AAW0M7N4_QUESU</name>
<keyword evidence="3" id="KW-1185">Reference proteome</keyword>
<feature type="compositionally biased region" description="Acidic residues" evidence="1">
    <location>
        <begin position="252"/>
        <end position="261"/>
    </location>
</feature>
<feature type="region of interest" description="Disordered" evidence="1">
    <location>
        <begin position="152"/>
        <end position="179"/>
    </location>
</feature>
<organism evidence="2 3">
    <name type="scientific">Quercus suber</name>
    <name type="common">Cork oak</name>
    <dbReference type="NCBI Taxonomy" id="58331"/>
    <lineage>
        <taxon>Eukaryota</taxon>
        <taxon>Viridiplantae</taxon>
        <taxon>Streptophyta</taxon>
        <taxon>Embryophyta</taxon>
        <taxon>Tracheophyta</taxon>
        <taxon>Spermatophyta</taxon>
        <taxon>Magnoliopsida</taxon>
        <taxon>eudicotyledons</taxon>
        <taxon>Gunneridae</taxon>
        <taxon>Pentapetalae</taxon>
        <taxon>rosids</taxon>
        <taxon>fabids</taxon>
        <taxon>Fagales</taxon>
        <taxon>Fagaceae</taxon>
        <taxon>Quercus</taxon>
    </lineage>
</organism>
<dbReference type="EMBL" id="PKMF04000009">
    <property type="protein sequence ID" value="KAK7859997.1"/>
    <property type="molecule type" value="Genomic_DNA"/>
</dbReference>
<feature type="region of interest" description="Disordered" evidence="1">
    <location>
        <begin position="230"/>
        <end position="283"/>
    </location>
</feature>
<dbReference type="AlphaFoldDB" id="A0AAW0M7N4"/>
<comment type="caution">
    <text evidence="2">The sequence shown here is derived from an EMBL/GenBank/DDBJ whole genome shotgun (WGS) entry which is preliminary data.</text>
</comment>
<reference evidence="2 3" key="1">
    <citation type="journal article" date="2018" name="Sci. Data">
        <title>The draft genome sequence of cork oak.</title>
        <authorList>
            <person name="Ramos A.M."/>
            <person name="Usie A."/>
            <person name="Barbosa P."/>
            <person name="Barros P.M."/>
            <person name="Capote T."/>
            <person name="Chaves I."/>
            <person name="Simoes F."/>
            <person name="Abreu I."/>
            <person name="Carrasquinho I."/>
            <person name="Faro C."/>
            <person name="Guimaraes J.B."/>
            <person name="Mendonca D."/>
            <person name="Nobrega F."/>
            <person name="Rodrigues L."/>
            <person name="Saibo N.J.M."/>
            <person name="Varela M.C."/>
            <person name="Egas C."/>
            <person name="Matos J."/>
            <person name="Miguel C.M."/>
            <person name="Oliveira M.M."/>
            <person name="Ricardo C.P."/>
            <person name="Goncalves S."/>
        </authorList>
    </citation>
    <scope>NUCLEOTIDE SEQUENCE [LARGE SCALE GENOMIC DNA]</scope>
    <source>
        <strain evidence="3">cv. HL8</strain>
    </source>
</reference>
<evidence type="ECO:0000256" key="1">
    <source>
        <dbReference type="SAM" id="MobiDB-lite"/>
    </source>
</evidence>
<feature type="compositionally biased region" description="Acidic residues" evidence="1">
    <location>
        <begin position="87"/>
        <end position="96"/>
    </location>
</feature>
<protein>
    <submittedName>
        <fullName evidence="2">Uncharacterized protein</fullName>
    </submittedName>
</protein>
<dbReference type="Proteomes" id="UP000237347">
    <property type="component" value="Unassembled WGS sequence"/>
</dbReference>
<accession>A0AAW0M7N4</accession>
<evidence type="ECO:0000313" key="3">
    <source>
        <dbReference type="Proteomes" id="UP000237347"/>
    </source>
</evidence>
<evidence type="ECO:0000313" key="2">
    <source>
        <dbReference type="EMBL" id="KAK7859997.1"/>
    </source>
</evidence>